<dbReference type="InterPro" id="IPR015943">
    <property type="entry name" value="WD40/YVTN_repeat-like_dom_sf"/>
</dbReference>
<dbReference type="Pfam" id="PF23726">
    <property type="entry name" value="Beta-prop_RSE1_2nd"/>
    <property type="match status" value="1"/>
</dbReference>
<sequence length="103" mass="11826">IFSEQQNGSHLEILESYANLGPILDMCSIDVERQSQQLVTCSGNRKDSSLRFIRTGIGIHEHASIDLRNIKGIWALKINNQYDNHLVVAFFDQTRLFHLQNDE</sequence>
<protein>
    <recommendedName>
        <fullName evidence="1">RSE1/DDB1/CPSF1 second beta-propeller domain-containing protein</fullName>
    </recommendedName>
</protein>
<feature type="non-terminal residue" evidence="2">
    <location>
        <position position="103"/>
    </location>
</feature>
<feature type="domain" description="RSE1/DDB1/CPSF1 second beta-propeller" evidence="1">
    <location>
        <begin position="59"/>
        <end position="102"/>
    </location>
</feature>
<proteinExistence type="predicted"/>
<dbReference type="AlphaFoldDB" id="A0A820QNA1"/>
<dbReference type="Proteomes" id="UP000663881">
    <property type="component" value="Unassembled WGS sequence"/>
</dbReference>
<feature type="non-terminal residue" evidence="2">
    <location>
        <position position="1"/>
    </location>
</feature>
<evidence type="ECO:0000313" key="3">
    <source>
        <dbReference type="Proteomes" id="UP000663881"/>
    </source>
</evidence>
<dbReference type="EMBL" id="CAJOAY010030960">
    <property type="protein sequence ID" value="CAF4422709.1"/>
    <property type="molecule type" value="Genomic_DNA"/>
</dbReference>
<evidence type="ECO:0000313" key="2">
    <source>
        <dbReference type="EMBL" id="CAF4422709.1"/>
    </source>
</evidence>
<name>A0A820QNA1_9BILA</name>
<dbReference type="InterPro" id="IPR058543">
    <property type="entry name" value="Beta-prop_RSE1/DDB1/CPSF1_2nd"/>
</dbReference>
<organism evidence="2 3">
    <name type="scientific">Adineta steineri</name>
    <dbReference type="NCBI Taxonomy" id="433720"/>
    <lineage>
        <taxon>Eukaryota</taxon>
        <taxon>Metazoa</taxon>
        <taxon>Spiralia</taxon>
        <taxon>Gnathifera</taxon>
        <taxon>Rotifera</taxon>
        <taxon>Eurotatoria</taxon>
        <taxon>Bdelloidea</taxon>
        <taxon>Adinetida</taxon>
        <taxon>Adinetidae</taxon>
        <taxon>Adineta</taxon>
    </lineage>
</organism>
<evidence type="ECO:0000259" key="1">
    <source>
        <dbReference type="Pfam" id="PF23726"/>
    </source>
</evidence>
<dbReference type="Gene3D" id="2.130.10.10">
    <property type="entry name" value="YVTN repeat-like/Quinoprotein amine dehydrogenase"/>
    <property type="match status" value="1"/>
</dbReference>
<accession>A0A820QNA1</accession>
<gene>
    <name evidence="2" type="ORF">OKA104_LOCUS52613</name>
</gene>
<dbReference type="InterPro" id="IPR050358">
    <property type="entry name" value="RSE1/DDB1/CFT1"/>
</dbReference>
<reference evidence="2" key="1">
    <citation type="submission" date="2021-02" db="EMBL/GenBank/DDBJ databases">
        <authorList>
            <person name="Nowell W R."/>
        </authorList>
    </citation>
    <scope>NUCLEOTIDE SEQUENCE</scope>
</reference>
<dbReference type="PANTHER" id="PTHR10644">
    <property type="entry name" value="DNA REPAIR/RNA PROCESSING CPSF FAMILY"/>
    <property type="match status" value="1"/>
</dbReference>
<comment type="caution">
    <text evidence="2">The sequence shown here is derived from an EMBL/GenBank/DDBJ whole genome shotgun (WGS) entry which is preliminary data.</text>
</comment>